<keyword evidence="7" id="KW-0732">Signal</keyword>
<reference evidence="9" key="1">
    <citation type="submission" date="2022-10" db="EMBL/GenBank/DDBJ databases">
        <authorList>
            <person name="Chen Y."/>
            <person name="Dougan E. K."/>
            <person name="Chan C."/>
            <person name="Rhodes N."/>
            <person name="Thang M."/>
        </authorList>
    </citation>
    <scope>NUCLEOTIDE SEQUENCE</scope>
</reference>
<keyword evidence="3 6" id="KW-0812">Transmembrane</keyword>
<evidence type="ECO:0000313" key="9">
    <source>
        <dbReference type="EMBL" id="CAI3982834.1"/>
    </source>
</evidence>
<gene>
    <name evidence="9" type="ORF">C1SCF055_LOCUS10497</name>
</gene>
<dbReference type="InterPro" id="IPR011701">
    <property type="entry name" value="MFS"/>
</dbReference>
<dbReference type="OrthoDB" id="440553at2759"/>
<dbReference type="PANTHER" id="PTHR43124">
    <property type="entry name" value="PURINE EFFLUX PUMP PBUE"/>
    <property type="match status" value="1"/>
</dbReference>
<evidence type="ECO:0000256" key="6">
    <source>
        <dbReference type="SAM" id="Phobius"/>
    </source>
</evidence>
<dbReference type="PROSITE" id="PS50850">
    <property type="entry name" value="MFS"/>
    <property type="match status" value="1"/>
</dbReference>
<dbReference type="PROSITE" id="PS00216">
    <property type="entry name" value="SUGAR_TRANSPORT_1"/>
    <property type="match status" value="1"/>
</dbReference>
<keyword evidence="2" id="KW-1003">Cell membrane</keyword>
<dbReference type="Gene3D" id="1.20.1720.10">
    <property type="entry name" value="Multidrug resistance protein D"/>
    <property type="match status" value="1"/>
</dbReference>
<evidence type="ECO:0000256" key="2">
    <source>
        <dbReference type="ARBA" id="ARBA00022475"/>
    </source>
</evidence>
<dbReference type="SUPFAM" id="SSF103473">
    <property type="entry name" value="MFS general substrate transporter"/>
    <property type="match status" value="1"/>
</dbReference>
<evidence type="ECO:0000313" key="11">
    <source>
        <dbReference type="EMBL" id="CAL4770146.1"/>
    </source>
</evidence>
<feature type="transmembrane region" description="Helical" evidence="6">
    <location>
        <begin position="338"/>
        <end position="359"/>
    </location>
</feature>
<dbReference type="EMBL" id="CAMXCT030000753">
    <property type="protein sequence ID" value="CAL4770146.1"/>
    <property type="molecule type" value="Genomic_DNA"/>
</dbReference>
<dbReference type="Pfam" id="PF07690">
    <property type="entry name" value="MFS_1"/>
    <property type="match status" value="1"/>
</dbReference>
<evidence type="ECO:0000256" key="5">
    <source>
        <dbReference type="ARBA" id="ARBA00023136"/>
    </source>
</evidence>
<dbReference type="GO" id="GO:0005886">
    <property type="term" value="C:plasma membrane"/>
    <property type="evidence" value="ECO:0007669"/>
    <property type="project" value="UniProtKB-SubCell"/>
</dbReference>
<dbReference type="EMBL" id="CAMXCT020000753">
    <property type="protein sequence ID" value="CAL1136209.1"/>
    <property type="molecule type" value="Genomic_DNA"/>
</dbReference>
<feature type="transmembrane region" description="Helical" evidence="6">
    <location>
        <begin position="97"/>
        <end position="118"/>
    </location>
</feature>
<feature type="domain" description="Major facilitator superfamily (MFS) profile" evidence="8">
    <location>
        <begin position="104"/>
        <end position="519"/>
    </location>
</feature>
<feature type="chain" id="PRO_5043272051" evidence="7">
    <location>
        <begin position="23"/>
        <end position="568"/>
    </location>
</feature>
<sequence>MTCIGWPLLFAIFLLTVAETCGEEILSGFLQVSVNMEQPNATVAVPGQLSHPHGPRWIWLMKAIDQGNHAGQVTYQHYQPEKVTHLLYFLGQLSRGVVILLYFCLLMMVLAWLLYGLPKKAQQDERVKDGCSKTWWIFLCSTYGFVYFSTDQYAPSLPQMGVDLSGSQWLMSATVQFNCITKALMGLVIAGISDHVGRRPVMVGCLSLLAMASFCCGCAPNADWFLASRFLQGLGESVEPVVFATCRDYFAKPEDRMMVITVVQLVGSVAQMVAPIFGGFSSIVFGWRFSFFCLALLWGSHAAYAARYMLESCPDSSEEKEEGSYFFGLRKIFTPGPLCLLFTEFCAVVPFMVFTSNIGYVTQVNYGQSPITTSFCMLSWAVIDAIGVIGTQCLQSTSGLSIPQMSRIMMVTFGLAGILSLFLGSFSEEMWAYLTASFLQGMLYSPALVLLNVLYFEPLEDCAGLAAAFEIVAQDFLPTLYSMVCTQSLIHSGVKSYMQLQSAGFVATPVFYLGYELVQRVPSPPVARESDVYKDPDRGWPATRAEMLRCSPAIFDKDGCATVATWSK</sequence>
<dbReference type="Proteomes" id="UP001152797">
    <property type="component" value="Unassembled WGS sequence"/>
</dbReference>
<organism evidence="9">
    <name type="scientific">Cladocopium goreaui</name>
    <dbReference type="NCBI Taxonomy" id="2562237"/>
    <lineage>
        <taxon>Eukaryota</taxon>
        <taxon>Sar</taxon>
        <taxon>Alveolata</taxon>
        <taxon>Dinophyceae</taxon>
        <taxon>Suessiales</taxon>
        <taxon>Symbiodiniaceae</taxon>
        <taxon>Cladocopium</taxon>
    </lineage>
</organism>
<evidence type="ECO:0000256" key="4">
    <source>
        <dbReference type="ARBA" id="ARBA00022989"/>
    </source>
</evidence>
<feature type="transmembrane region" description="Helical" evidence="6">
    <location>
        <begin position="130"/>
        <end position="149"/>
    </location>
</feature>
<name>A0A9P1FMJ5_9DINO</name>
<dbReference type="InterPro" id="IPR036259">
    <property type="entry name" value="MFS_trans_sf"/>
</dbReference>
<comment type="caution">
    <text evidence="9">The sequence shown here is derived from an EMBL/GenBank/DDBJ whole genome shotgun (WGS) entry which is preliminary data.</text>
</comment>
<dbReference type="InterPro" id="IPR005829">
    <property type="entry name" value="Sugar_transporter_CS"/>
</dbReference>
<feature type="signal peptide" evidence="7">
    <location>
        <begin position="1"/>
        <end position="22"/>
    </location>
</feature>
<dbReference type="InterPro" id="IPR050189">
    <property type="entry name" value="MFS_Efflux_Transporters"/>
</dbReference>
<feature type="transmembrane region" description="Helical" evidence="6">
    <location>
        <begin position="169"/>
        <end position="192"/>
    </location>
</feature>
<keyword evidence="5 6" id="KW-0472">Membrane</keyword>
<keyword evidence="4 6" id="KW-1133">Transmembrane helix</keyword>
<accession>A0A9P1FMJ5</accession>
<evidence type="ECO:0000256" key="7">
    <source>
        <dbReference type="SAM" id="SignalP"/>
    </source>
</evidence>
<reference evidence="10" key="2">
    <citation type="submission" date="2024-04" db="EMBL/GenBank/DDBJ databases">
        <authorList>
            <person name="Chen Y."/>
            <person name="Shah S."/>
            <person name="Dougan E. K."/>
            <person name="Thang M."/>
            <person name="Chan C."/>
        </authorList>
    </citation>
    <scope>NUCLEOTIDE SEQUENCE [LARGE SCALE GENOMIC DNA]</scope>
</reference>
<proteinExistence type="predicted"/>
<dbReference type="GO" id="GO:0022857">
    <property type="term" value="F:transmembrane transporter activity"/>
    <property type="evidence" value="ECO:0007669"/>
    <property type="project" value="InterPro"/>
</dbReference>
<feature type="transmembrane region" description="Helical" evidence="6">
    <location>
        <begin position="371"/>
        <end position="394"/>
    </location>
</feature>
<comment type="subcellular location">
    <subcellularLocation>
        <location evidence="1">Cell membrane</location>
        <topology evidence="1">Multi-pass membrane protein</topology>
    </subcellularLocation>
</comment>
<dbReference type="InterPro" id="IPR020846">
    <property type="entry name" value="MFS_dom"/>
</dbReference>
<feature type="transmembrane region" description="Helical" evidence="6">
    <location>
        <begin position="430"/>
        <end position="455"/>
    </location>
</feature>
<protein>
    <submittedName>
        <fullName evidence="11">MFS-type transporter YdgK</fullName>
    </submittedName>
</protein>
<evidence type="ECO:0000313" key="10">
    <source>
        <dbReference type="EMBL" id="CAL1136209.1"/>
    </source>
</evidence>
<keyword evidence="12" id="KW-1185">Reference proteome</keyword>
<evidence type="ECO:0000313" key="12">
    <source>
        <dbReference type="Proteomes" id="UP001152797"/>
    </source>
</evidence>
<feature type="transmembrane region" description="Helical" evidence="6">
    <location>
        <begin position="289"/>
        <end position="310"/>
    </location>
</feature>
<feature type="transmembrane region" description="Helical" evidence="6">
    <location>
        <begin position="406"/>
        <end position="424"/>
    </location>
</feature>
<evidence type="ECO:0000259" key="8">
    <source>
        <dbReference type="PROSITE" id="PS50850"/>
    </source>
</evidence>
<evidence type="ECO:0000256" key="3">
    <source>
        <dbReference type="ARBA" id="ARBA00022692"/>
    </source>
</evidence>
<feature type="transmembrane region" description="Helical" evidence="6">
    <location>
        <begin position="257"/>
        <end position="277"/>
    </location>
</feature>
<dbReference type="EMBL" id="CAMXCT010000753">
    <property type="protein sequence ID" value="CAI3982834.1"/>
    <property type="molecule type" value="Genomic_DNA"/>
</dbReference>
<evidence type="ECO:0000256" key="1">
    <source>
        <dbReference type="ARBA" id="ARBA00004651"/>
    </source>
</evidence>
<dbReference type="PANTHER" id="PTHR43124:SF3">
    <property type="entry name" value="CHLORAMPHENICOL EFFLUX PUMP RV0191"/>
    <property type="match status" value="1"/>
</dbReference>
<dbReference type="AlphaFoldDB" id="A0A9P1FMJ5"/>